<dbReference type="eggNOG" id="KOG3603">
    <property type="taxonomic scope" value="Eukaryota"/>
</dbReference>
<comment type="similarity">
    <text evidence="1">Belongs to the complex I NDUFA12 subunit family.</text>
</comment>
<evidence type="ECO:0000313" key="3">
    <source>
        <dbReference type="EnsemblMetazoa" id="tetur01g14300.1"/>
    </source>
</evidence>
<dbReference type="InterPro" id="IPR007763">
    <property type="entry name" value="NDUFA12"/>
</dbReference>
<dbReference type="EMBL" id="CAEY01000481">
    <property type="status" value="NOT_ANNOTATED_CDS"/>
    <property type="molecule type" value="Genomic_DNA"/>
</dbReference>
<feature type="region of interest" description="Disordered" evidence="2">
    <location>
        <begin position="125"/>
        <end position="155"/>
    </location>
</feature>
<reference evidence="3" key="2">
    <citation type="submission" date="2015-06" db="UniProtKB">
        <authorList>
            <consortium name="EnsemblMetazoa"/>
        </authorList>
    </citation>
    <scope>IDENTIFICATION</scope>
</reference>
<dbReference type="PANTHER" id="PTHR32470:SF2">
    <property type="entry name" value="NADH DEHYDROGENASE [UBIQUINONE] 1 ALPHA SUBCOMPLEX ASSEMBLY FACTOR 2"/>
    <property type="match status" value="1"/>
</dbReference>
<dbReference type="InterPro" id="IPR052618">
    <property type="entry name" value="ComplexI_NDUFA12"/>
</dbReference>
<protein>
    <recommendedName>
        <fullName evidence="5">NADH dehydrogenase [ubiquinone] 1 alpha subcomplex subunit 12</fullName>
    </recommendedName>
</protein>
<evidence type="ECO:0000256" key="1">
    <source>
        <dbReference type="ARBA" id="ARBA00007355"/>
    </source>
</evidence>
<dbReference type="GO" id="GO:0045271">
    <property type="term" value="C:respiratory chain complex I"/>
    <property type="evidence" value="ECO:0007669"/>
    <property type="project" value="InterPro"/>
</dbReference>
<dbReference type="Pfam" id="PF05071">
    <property type="entry name" value="NDUFA12"/>
    <property type="match status" value="1"/>
</dbReference>
<gene>
    <name evidence="3" type="primary">107369292</name>
</gene>
<sequence length="155" mass="18437">MNRRPGLLSLIWKQLTKKSERYEEKIVGKDVYGNLFYESNKRNFRGQPSRFHMPYGAQDFLNKISPEWDAWLRYRRMDPPSEDEVMKNVKLSQLKKKNAAEKNQQLIDKHAEILMRRREEEARNKFNEFNSSYPKYSSVETNPGQSDKSSKGDNK</sequence>
<dbReference type="HOGENOM" id="CLU_123512_0_0_1"/>
<dbReference type="GO" id="GO:0032981">
    <property type="term" value="P:mitochondrial respiratory chain complex I assembly"/>
    <property type="evidence" value="ECO:0007669"/>
    <property type="project" value="TreeGrafter"/>
</dbReference>
<dbReference type="Proteomes" id="UP000015104">
    <property type="component" value="Unassembled WGS sequence"/>
</dbReference>
<dbReference type="PANTHER" id="PTHR32470">
    <property type="entry name" value="ADH DEHYDROGENASE [UBIQUINONE] 1 ALPHA SUBCOMPLEX ASSEMBLY FACTOR 2"/>
    <property type="match status" value="1"/>
</dbReference>
<feature type="compositionally biased region" description="Polar residues" evidence="2">
    <location>
        <begin position="127"/>
        <end position="147"/>
    </location>
</feature>
<keyword evidence="4" id="KW-1185">Reference proteome</keyword>
<name>T1JTI8_TETUR</name>
<dbReference type="EnsemblMetazoa" id="tetur01g14300.1">
    <property type="protein sequence ID" value="tetur01g14300.1"/>
    <property type="gene ID" value="tetur01g14300"/>
</dbReference>
<evidence type="ECO:0000313" key="4">
    <source>
        <dbReference type="Proteomes" id="UP000015104"/>
    </source>
</evidence>
<evidence type="ECO:0000256" key="2">
    <source>
        <dbReference type="SAM" id="MobiDB-lite"/>
    </source>
</evidence>
<organism evidence="3 4">
    <name type="scientific">Tetranychus urticae</name>
    <name type="common">Two-spotted spider mite</name>
    <dbReference type="NCBI Taxonomy" id="32264"/>
    <lineage>
        <taxon>Eukaryota</taxon>
        <taxon>Metazoa</taxon>
        <taxon>Ecdysozoa</taxon>
        <taxon>Arthropoda</taxon>
        <taxon>Chelicerata</taxon>
        <taxon>Arachnida</taxon>
        <taxon>Acari</taxon>
        <taxon>Acariformes</taxon>
        <taxon>Trombidiformes</taxon>
        <taxon>Prostigmata</taxon>
        <taxon>Eleutherengona</taxon>
        <taxon>Raphignathae</taxon>
        <taxon>Tetranychoidea</taxon>
        <taxon>Tetranychidae</taxon>
        <taxon>Tetranychus</taxon>
    </lineage>
</organism>
<dbReference type="GO" id="GO:0005739">
    <property type="term" value="C:mitochondrion"/>
    <property type="evidence" value="ECO:0007669"/>
    <property type="project" value="TreeGrafter"/>
</dbReference>
<dbReference type="STRING" id="32264.T1JTI8"/>
<accession>T1JTI8</accession>
<evidence type="ECO:0008006" key="5">
    <source>
        <dbReference type="Google" id="ProtNLM"/>
    </source>
</evidence>
<proteinExistence type="inferred from homology"/>
<dbReference type="AlphaFoldDB" id="T1JTI8"/>
<reference evidence="4" key="1">
    <citation type="submission" date="2011-08" db="EMBL/GenBank/DDBJ databases">
        <authorList>
            <person name="Rombauts S."/>
        </authorList>
    </citation>
    <scope>NUCLEOTIDE SEQUENCE</scope>
    <source>
        <strain evidence="4">London</strain>
    </source>
</reference>